<keyword evidence="15" id="KW-0175">Coiled coil</keyword>
<gene>
    <name evidence="13" type="primary">atpF</name>
    <name evidence="17" type="ORF">ACFOD4_03560</name>
</gene>
<dbReference type="PANTHER" id="PTHR33445:SF1">
    <property type="entry name" value="ATP SYNTHASE SUBUNIT B"/>
    <property type="match status" value="1"/>
</dbReference>
<dbReference type="Proteomes" id="UP001595593">
    <property type="component" value="Unassembled WGS sequence"/>
</dbReference>
<protein>
    <recommendedName>
        <fullName evidence="13">ATP synthase subunit b</fullName>
    </recommendedName>
    <alternativeName>
        <fullName evidence="13">ATP synthase F(0) sector subunit b</fullName>
    </alternativeName>
    <alternativeName>
        <fullName evidence="13">ATPase subunit I</fullName>
    </alternativeName>
    <alternativeName>
        <fullName evidence="13">F-type ATPase subunit b</fullName>
        <shortName evidence="13">F-ATPase subunit b</shortName>
    </alternativeName>
</protein>
<dbReference type="PANTHER" id="PTHR33445">
    <property type="entry name" value="ATP SYNTHASE SUBUNIT B', CHLOROPLASTIC"/>
    <property type="match status" value="1"/>
</dbReference>
<dbReference type="CDD" id="cd06503">
    <property type="entry name" value="ATP-synt_Fo_b"/>
    <property type="match status" value="1"/>
</dbReference>
<dbReference type="HAMAP" id="MF_01398">
    <property type="entry name" value="ATP_synth_b_bprime"/>
    <property type="match status" value="1"/>
</dbReference>
<comment type="similarity">
    <text evidence="1 13 14">Belongs to the ATPase B chain family.</text>
</comment>
<keyword evidence="4 13" id="KW-0812">Transmembrane</keyword>
<evidence type="ECO:0000256" key="13">
    <source>
        <dbReference type="HAMAP-Rule" id="MF_01398"/>
    </source>
</evidence>
<keyword evidence="5 13" id="KW-0375">Hydrogen ion transport</keyword>
<dbReference type="InterPro" id="IPR050059">
    <property type="entry name" value="ATP_synthase_B_chain"/>
</dbReference>
<dbReference type="EMBL" id="JBHRTN010000004">
    <property type="protein sequence ID" value="MFC3124125.1"/>
    <property type="molecule type" value="Genomic_DNA"/>
</dbReference>
<feature type="coiled-coil region" evidence="15">
    <location>
        <begin position="137"/>
        <end position="171"/>
    </location>
</feature>
<evidence type="ECO:0000256" key="7">
    <source>
        <dbReference type="ARBA" id="ARBA00023065"/>
    </source>
</evidence>
<feature type="signal peptide" evidence="16">
    <location>
        <begin position="1"/>
        <end position="20"/>
    </location>
</feature>
<name>A0ABV7FVB7_9PROT</name>
<evidence type="ECO:0000313" key="18">
    <source>
        <dbReference type="Proteomes" id="UP001595593"/>
    </source>
</evidence>
<keyword evidence="8 13" id="KW-0472">Membrane</keyword>
<evidence type="ECO:0000256" key="6">
    <source>
        <dbReference type="ARBA" id="ARBA00022989"/>
    </source>
</evidence>
<keyword evidence="7 13" id="KW-0406">Ion transport</keyword>
<evidence type="ECO:0000256" key="4">
    <source>
        <dbReference type="ARBA" id="ARBA00022692"/>
    </source>
</evidence>
<proteinExistence type="inferred from homology"/>
<evidence type="ECO:0000256" key="5">
    <source>
        <dbReference type="ARBA" id="ARBA00022781"/>
    </source>
</evidence>
<feature type="chain" id="PRO_5046279787" description="ATP synthase subunit b" evidence="16">
    <location>
        <begin position="21"/>
        <end position="207"/>
    </location>
</feature>
<evidence type="ECO:0000313" key="17">
    <source>
        <dbReference type="EMBL" id="MFC3124125.1"/>
    </source>
</evidence>
<evidence type="ECO:0000256" key="2">
    <source>
        <dbReference type="ARBA" id="ARBA00022448"/>
    </source>
</evidence>
<evidence type="ECO:0000256" key="15">
    <source>
        <dbReference type="SAM" id="Coils"/>
    </source>
</evidence>
<dbReference type="Pfam" id="PF00430">
    <property type="entry name" value="ATP-synt_B"/>
    <property type="match status" value="1"/>
</dbReference>
<keyword evidence="16" id="KW-0732">Signal</keyword>
<comment type="function">
    <text evidence="11">Component of the F(0) channel, it forms part of the peripheral stalk, linking F(1) to F(0). The b'-subunit is a diverged and duplicated form of b found in plants and photosynthetic bacteria.</text>
</comment>
<feature type="transmembrane region" description="Helical" evidence="13">
    <location>
        <begin position="51"/>
        <end position="70"/>
    </location>
</feature>
<evidence type="ECO:0000256" key="10">
    <source>
        <dbReference type="ARBA" id="ARBA00025198"/>
    </source>
</evidence>
<comment type="function">
    <text evidence="10 13">F(1)F(0) ATP synthase produces ATP from ADP in the presence of a proton or sodium gradient. F-type ATPases consist of two structural domains, F(1) containing the extramembraneous catalytic core and F(0) containing the membrane proton channel, linked together by a central stalk and a peripheral stalk. During catalysis, ATP synthesis in the catalytic domain of F(1) is coupled via a rotary mechanism of the central stalk subunits to proton translocation.</text>
</comment>
<evidence type="ECO:0000256" key="8">
    <source>
        <dbReference type="ARBA" id="ARBA00023136"/>
    </source>
</evidence>
<keyword evidence="13" id="KW-1003">Cell membrane</keyword>
<sequence length="207" mass="21655">MKRVTLAGVTALLLSTAAQAAQTVENSLEAQSVEAAEAAGGMPQLDFGNPLMLAQIVWLFIIFGVFYYLLSQYALPRVASVLEERRARIDGDLEAARAAKAEADTAIAAHHESTARARHESHQAITAATEAAQAEAAQQAAALNARLNQQIEAAEARINAARDSAMGALREVATDTANALVARVSGLKNEAAVAAAVQNELAARGRA</sequence>
<evidence type="ECO:0000256" key="3">
    <source>
        <dbReference type="ARBA" id="ARBA00022547"/>
    </source>
</evidence>
<reference evidence="18" key="1">
    <citation type="journal article" date="2019" name="Int. J. Syst. Evol. Microbiol.">
        <title>The Global Catalogue of Microorganisms (GCM) 10K type strain sequencing project: providing services to taxonomists for standard genome sequencing and annotation.</title>
        <authorList>
            <consortium name="The Broad Institute Genomics Platform"/>
            <consortium name="The Broad Institute Genome Sequencing Center for Infectious Disease"/>
            <person name="Wu L."/>
            <person name="Ma J."/>
        </authorList>
    </citation>
    <scope>NUCLEOTIDE SEQUENCE [LARGE SCALE GENOMIC DNA]</scope>
    <source>
        <strain evidence="18">KCTC 52094</strain>
    </source>
</reference>
<evidence type="ECO:0000256" key="11">
    <source>
        <dbReference type="ARBA" id="ARBA00025614"/>
    </source>
</evidence>
<dbReference type="InterPro" id="IPR002146">
    <property type="entry name" value="ATP_synth_b/b'su_bac/chlpt"/>
</dbReference>
<evidence type="ECO:0000256" key="14">
    <source>
        <dbReference type="RuleBase" id="RU003848"/>
    </source>
</evidence>
<comment type="caution">
    <text evidence="17">The sequence shown here is derived from an EMBL/GenBank/DDBJ whole genome shotgun (WGS) entry which is preliminary data.</text>
</comment>
<dbReference type="RefSeq" id="WP_379594372.1">
    <property type="nucleotide sequence ID" value="NZ_JBHRTN010000004.1"/>
</dbReference>
<evidence type="ECO:0000256" key="9">
    <source>
        <dbReference type="ARBA" id="ARBA00023310"/>
    </source>
</evidence>
<keyword evidence="2 13" id="KW-0813">Transport</keyword>
<keyword evidence="9 13" id="KW-0066">ATP synthesis</keyword>
<evidence type="ECO:0000256" key="16">
    <source>
        <dbReference type="SAM" id="SignalP"/>
    </source>
</evidence>
<comment type="subunit">
    <text evidence="13">F-type ATPases have 2 components, F(1) - the catalytic core - and F(0) - the membrane proton channel. F(1) has five subunits: alpha(3), beta(3), gamma(1), delta(1), epsilon(1). F(0) has three main subunits: a(1), b(2) and c(10-14). The alpha and beta chains form an alternating ring which encloses part of the gamma chain. F(1) is attached to F(0) by a central stalk formed by the gamma and epsilon chains, while a peripheral stalk is formed by the delta and b chains.</text>
</comment>
<comment type="subcellular location">
    <subcellularLocation>
        <location evidence="13">Cell membrane</location>
        <topology evidence="13">Single-pass membrane protein</topology>
    </subcellularLocation>
    <subcellularLocation>
        <location evidence="12">Endomembrane system</location>
        <topology evidence="12">Single-pass membrane protein</topology>
    </subcellularLocation>
</comment>
<evidence type="ECO:0000256" key="1">
    <source>
        <dbReference type="ARBA" id="ARBA00005513"/>
    </source>
</evidence>
<keyword evidence="3 13" id="KW-0138">CF(0)</keyword>
<keyword evidence="6 13" id="KW-1133">Transmembrane helix</keyword>
<accession>A0ABV7FVB7</accession>
<organism evidence="17 18">
    <name type="scientific">Teichococcus globiformis</name>
    <dbReference type="NCBI Taxonomy" id="2307229"/>
    <lineage>
        <taxon>Bacteria</taxon>
        <taxon>Pseudomonadati</taxon>
        <taxon>Pseudomonadota</taxon>
        <taxon>Alphaproteobacteria</taxon>
        <taxon>Acetobacterales</taxon>
        <taxon>Roseomonadaceae</taxon>
        <taxon>Roseomonas</taxon>
    </lineage>
</organism>
<evidence type="ECO:0000256" key="12">
    <source>
        <dbReference type="ARBA" id="ARBA00037847"/>
    </source>
</evidence>
<keyword evidence="18" id="KW-1185">Reference proteome</keyword>